<dbReference type="EMBL" id="PDOE01000003">
    <property type="protein sequence ID" value="RKL67507.1"/>
    <property type="molecule type" value="Genomic_DNA"/>
</dbReference>
<keyword evidence="5" id="KW-1185">Reference proteome</keyword>
<dbReference type="InterPro" id="IPR027417">
    <property type="entry name" value="P-loop_NTPase"/>
</dbReference>
<dbReference type="PANTHER" id="PTHR38149">
    <property type="entry name" value="ATPASE"/>
    <property type="match status" value="1"/>
</dbReference>
<dbReference type="InterPro" id="IPR046834">
    <property type="entry name" value="ABC_ATPase_C"/>
</dbReference>
<protein>
    <submittedName>
        <fullName evidence="4">ATPase</fullName>
    </submittedName>
</protein>
<evidence type="ECO:0000259" key="1">
    <source>
        <dbReference type="Pfam" id="PF09818"/>
    </source>
</evidence>
<name>A0A3A9K4E5_9BACI</name>
<feature type="domain" description="ATPase of the ABC class C-terminal" evidence="1">
    <location>
        <begin position="165"/>
        <end position="441"/>
    </location>
</feature>
<dbReference type="Proteomes" id="UP000281498">
    <property type="component" value="Unassembled WGS sequence"/>
</dbReference>
<comment type="caution">
    <text evidence="4">The sequence shown here is derived from an EMBL/GenBank/DDBJ whole genome shotgun (WGS) entry which is preliminary data.</text>
</comment>
<gene>
    <name evidence="4" type="ORF">CR203_09155</name>
</gene>
<dbReference type="AlphaFoldDB" id="A0A3A9K4E5"/>
<dbReference type="SUPFAM" id="SSF52540">
    <property type="entry name" value="P-loop containing nucleoside triphosphate hydrolases"/>
    <property type="match status" value="1"/>
</dbReference>
<dbReference type="PANTHER" id="PTHR38149:SF1">
    <property type="entry name" value="ATPASE"/>
    <property type="match status" value="1"/>
</dbReference>
<feature type="domain" description="ATPase of the ABC class N-terminal" evidence="2">
    <location>
        <begin position="1"/>
        <end position="160"/>
    </location>
</feature>
<sequence length="564" mass="63228">MNTLQAKLKQLDGKSYRSLKDIQGTYHAENYTLHVDYVQGDPFATPSRVRFFISSNHVDLTFDKFDNLQKETALTHFFAHECHRQILNTKNPVHGTGKSGLISIDRPGQEVLQRTAVTIDEGGIEFRLSTGLPAQGRRILGQKAATLLSSVIPNVVLNTVRNYDREKLNQALLLAEDQAYIRKELFKRNLVSFIANGSRLPRESGVSNKPLMDESVIMFQSPREYETTINLPSGKSKTGMGIKKGISLIIGGGYHGKSTLLQAMERGVYNHQLEDGREYVITDEDAVKIRSEDGRAVTKVNISPFINDLPFGKKTTSFSSEDASGSTSQSANIIEALEMDASLLLIDEDTSATNFMIRDGRMQKLVSKSKEPITPFIDRVQQLFKERGVSTVLVLGGSGDYFDVADHIIMMDDYKPFDRTKEAKFLADTIKSTREKEVSNKEAFYSAHEERKLELQKIRKLFDRKEKVEAKGLHSIRIGNSNLALHHVEQLVDSSQTQAIAHMVKRVANVANGETSLKKAIDKVYEEITRDGLDSLSPFKGKHPGDFALPRKLEVASAFNRIRY</sequence>
<evidence type="ECO:0000259" key="3">
    <source>
        <dbReference type="Pfam" id="PF21117"/>
    </source>
</evidence>
<evidence type="ECO:0000313" key="4">
    <source>
        <dbReference type="EMBL" id="RKL67507.1"/>
    </source>
</evidence>
<evidence type="ECO:0000313" key="5">
    <source>
        <dbReference type="Proteomes" id="UP000281498"/>
    </source>
</evidence>
<feature type="domain" description="MRB1590-like C-terminal" evidence="3">
    <location>
        <begin position="467"/>
        <end position="563"/>
    </location>
</feature>
<accession>A0A3A9K4E5</accession>
<proteinExistence type="predicted"/>
<dbReference type="RefSeq" id="WP_110935329.1">
    <property type="nucleotide sequence ID" value="NZ_KZ614146.1"/>
</dbReference>
<dbReference type="Pfam" id="PF20446">
    <property type="entry name" value="ABC_N"/>
    <property type="match status" value="1"/>
</dbReference>
<evidence type="ECO:0000259" key="2">
    <source>
        <dbReference type="Pfam" id="PF20446"/>
    </source>
</evidence>
<dbReference type="OrthoDB" id="9809999at2"/>
<organism evidence="4 5">
    <name type="scientific">Salipaludibacillus neizhouensis</name>
    <dbReference type="NCBI Taxonomy" id="885475"/>
    <lineage>
        <taxon>Bacteria</taxon>
        <taxon>Bacillati</taxon>
        <taxon>Bacillota</taxon>
        <taxon>Bacilli</taxon>
        <taxon>Bacillales</taxon>
        <taxon>Bacillaceae</taxon>
    </lineage>
</organism>
<dbReference type="InterPro" id="IPR049069">
    <property type="entry name" value="MRB1590-like_C"/>
</dbReference>
<dbReference type="InterPro" id="IPR046833">
    <property type="entry name" value="ABC_N"/>
</dbReference>
<dbReference type="Pfam" id="PF09818">
    <property type="entry name" value="ABC_ATPase"/>
    <property type="match status" value="1"/>
</dbReference>
<dbReference type="Pfam" id="PF21117">
    <property type="entry name" value="MRB1590_C"/>
    <property type="match status" value="1"/>
</dbReference>
<dbReference type="InterPro" id="IPR019195">
    <property type="entry name" value="ABC_ATPase_put"/>
</dbReference>
<reference evidence="4 5" key="1">
    <citation type="submission" date="2017-10" db="EMBL/GenBank/DDBJ databases">
        <title>Bacillus sp. nov., a halophilic bacterium isolated from a Keqin Lake.</title>
        <authorList>
            <person name="Wang H."/>
        </authorList>
    </citation>
    <scope>NUCLEOTIDE SEQUENCE [LARGE SCALE GENOMIC DNA]</scope>
    <source>
        <strain evidence="4 5">KCTC 13187</strain>
    </source>
</reference>